<evidence type="ECO:0000256" key="1">
    <source>
        <dbReference type="ARBA" id="ARBA00022723"/>
    </source>
</evidence>
<feature type="domain" description="C2H2-type" evidence="7">
    <location>
        <begin position="104"/>
        <end position="131"/>
    </location>
</feature>
<name>A0A7C8TSR3_ORBOL</name>
<evidence type="ECO:0000256" key="5">
    <source>
        <dbReference type="PROSITE-ProRule" id="PRU00042"/>
    </source>
</evidence>
<dbReference type="PROSITE" id="PS50157">
    <property type="entry name" value="ZINC_FINGER_C2H2_2"/>
    <property type="match status" value="3"/>
</dbReference>
<keyword evidence="3 5" id="KW-0863">Zinc-finger</keyword>
<dbReference type="PROSITE" id="PS00028">
    <property type="entry name" value="ZINC_FINGER_C2H2_1"/>
    <property type="match status" value="3"/>
</dbReference>
<dbReference type="FunFam" id="3.30.160.60:FF:000690">
    <property type="entry name" value="Zinc finger protein 354C"/>
    <property type="match status" value="1"/>
</dbReference>
<evidence type="ECO:0000256" key="6">
    <source>
        <dbReference type="SAM" id="MobiDB-lite"/>
    </source>
</evidence>
<feature type="compositionally biased region" description="Polar residues" evidence="6">
    <location>
        <begin position="13"/>
        <end position="32"/>
    </location>
</feature>
<sequence>MDIVNILNKKEASASSDNAVSPTSGQPETNQARFEKQDAVRLPSMAPNSFSTYPHATFAPRYSYETQHSPPPAASPSNLFATSPGPSSEGPHSNNGNDDPSKPYHCKTCSKGFARRSDLSRHERIHSGIRPHICDFEGCGKQFIQRSALTVHARVHTGEKPHMCEACGKPFSDSSSLARHRRIHSGKRPYKCPYADCQKTFTSPREDNMESVSQSRTGSSSSLRLSQGSSPAADLDKQVILAWRESPPYQAVTSLPTPVSTPTIPANLVTGTAALQISDSRSNLRGLPPLGSGSQPRSLSPLHRSPSSGISHHVWQHHTHNGSPTSLLPIHTAISLSPQPAYR</sequence>
<reference evidence="8 9" key="1">
    <citation type="submission" date="2019-06" db="EMBL/GenBank/DDBJ databases">
        <authorList>
            <person name="Palmer J.M."/>
        </authorList>
    </citation>
    <scope>NUCLEOTIDE SEQUENCE [LARGE SCALE GENOMIC DNA]</scope>
    <source>
        <strain evidence="8 9">TWF788</strain>
    </source>
</reference>
<dbReference type="GO" id="GO:0000978">
    <property type="term" value="F:RNA polymerase II cis-regulatory region sequence-specific DNA binding"/>
    <property type="evidence" value="ECO:0007669"/>
    <property type="project" value="TreeGrafter"/>
</dbReference>
<dbReference type="Proteomes" id="UP000479691">
    <property type="component" value="Unassembled WGS sequence"/>
</dbReference>
<dbReference type="Gene3D" id="3.30.160.60">
    <property type="entry name" value="Classic Zinc Finger"/>
    <property type="match status" value="4"/>
</dbReference>
<dbReference type="GO" id="GO:0008270">
    <property type="term" value="F:zinc ion binding"/>
    <property type="evidence" value="ECO:0007669"/>
    <property type="project" value="UniProtKB-KW"/>
</dbReference>
<dbReference type="AlphaFoldDB" id="A0A7C8TSR3"/>
<feature type="region of interest" description="Disordered" evidence="6">
    <location>
        <begin position="1"/>
        <end position="105"/>
    </location>
</feature>
<evidence type="ECO:0000313" key="8">
    <source>
        <dbReference type="EMBL" id="KAF3179057.1"/>
    </source>
</evidence>
<evidence type="ECO:0000313" key="9">
    <source>
        <dbReference type="Proteomes" id="UP000479691"/>
    </source>
</evidence>
<dbReference type="SUPFAM" id="SSF57667">
    <property type="entry name" value="beta-beta-alpha zinc fingers"/>
    <property type="match status" value="2"/>
</dbReference>
<dbReference type="InterPro" id="IPR013087">
    <property type="entry name" value="Znf_C2H2_type"/>
</dbReference>
<keyword evidence="1" id="KW-0479">Metal-binding</keyword>
<dbReference type="GO" id="GO:0000785">
    <property type="term" value="C:chromatin"/>
    <property type="evidence" value="ECO:0007669"/>
    <property type="project" value="TreeGrafter"/>
</dbReference>
<dbReference type="PANTHER" id="PTHR14003">
    <property type="entry name" value="TRANSCRIPTIONAL REPRESSOR PROTEIN YY"/>
    <property type="match status" value="1"/>
</dbReference>
<feature type="domain" description="C2H2-type" evidence="7">
    <location>
        <begin position="132"/>
        <end position="161"/>
    </location>
</feature>
<keyword evidence="2" id="KW-0677">Repeat</keyword>
<accession>A0A7C8TSR3</accession>
<dbReference type="Pfam" id="PF00096">
    <property type="entry name" value="zf-C2H2"/>
    <property type="match status" value="3"/>
</dbReference>
<evidence type="ECO:0000256" key="2">
    <source>
        <dbReference type="ARBA" id="ARBA00022737"/>
    </source>
</evidence>
<dbReference type="InterPro" id="IPR036236">
    <property type="entry name" value="Znf_C2H2_sf"/>
</dbReference>
<organism evidence="8 9">
    <name type="scientific">Orbilia oligospora</name>
    <name type="common">Nematode-trapping fungus</name>
    <name type="synonym">Arthrobotrys oligospora</name>
    <dbReference type="NCBI Taxonomy" id="2813651"/>
    <lineage>
        <taxon>Eukaryota</taxon>
        <taxon>Fungi</taxon>
        <taxon>Dikarya</taxon>
        <taxon>Ascomycota</taxon>
        <taxon>Pezizomycotina</taxon>
        <taxon>Orbiliomycetes</taxon>
        <taxon>Orbiliales</taxon>
        <taxon>Orbiliaceae</taxon>
        <taxon>Orbilia</taxon>
    </lineage>
</organism>
<protein>
    <recommendedName>
        <fullName evidence="7">C2H2-type domain-containing protein</fullName>
    </recommendedName>
</protein>
<comment type="caution">
    <text evidence="8">The sequence shown here is derived from an EMBL/GenBank/DDBJ whole genome shotgun (WGS) entry which is preliminary data.</text>
</comment>
<feature type="region of interest" description="Disordered" evidence="6">
    <location>
        <begin position="282"/>
        <end position="330"/>
    </location>
</feature>
<dbReference type="FunFam" id="3.30.160.60:FF:000184">
    <property type="entry name" value="Zinc finger protein 333"/>
    <property type="match status" value="1"/>
</dbReference>
<keyword evidence="4" id="KW-0862">Zinc</keyword>
<feature type="domain" description="C2H2-type" evidence="7">
    <location>
        <begin position="162"/>
        <end position="189"/>
    </location>
</feature>
<evidence type="ECO:0000259" key="7">
    <source>
        <dbReference type="PROSITE" id="PS50157"/>
    </source>
</evidence>
<evidence type="ECO:0000256" key="3">
    <source>
        <dbReference type="ARBA" id="ARBA00022771"/>
    </source>
</evidence>
<dbReference type="SMART" id="SM00355">
    <property type="entry name" value="ZnF_C2H2"/>
    <property type="match status" value="3"/>
</dbReference>
<dbReference type="GO" id="GO:0005667">
    <property type="term" value="C:transcription regulator complex"/>
    <property type="evidence" value="ECO:0007669"/>
    <property type="project" value="TreeGrafter"/>
</dbReference>
<feature type="compositionally biased region" description="Polar residues" evidence="6">
    <location>
        <begin position="75"/>
        <end position="98"/>
    </location>
</feature>
<feature type="region of interest" description="Disordered" evidence="6">
    <location>
        <begin position="201"/>
        <end position="231"/>
    </location>
</feature>
<proteinExistence type="predicted"/>
<feature type="compositionally biased region" description="Low complexity" evidence="6">
    <location>
        <begin position="294"/>
        <end position="308"/>
    </location>
</feature>
<dbReference type="GO" id="GO:0000981">
    <property type="term" value="F:DNA-binding transcription factor activity, RNA polymerase II-specific"/>
    <property type="evidence" value="ECO:0007669"/>
    <property type="project" value="UniProtKB-ARBA"/>
</dbReference>
<dbReference type="FunFam" id="3.30.160.60:FF:000125">
    <property type="entry name" value="Putative zinc finger protein 143"/>
    <property type="match status" value="1"/>
</dbReference>
<dbReference type="PANTHER" id="PTHR14003:SF20">
    <property type="entry name" value="FINGER DOMAIN PROTEIN, PUTATIVE (AFU_ORTHOLOGUE AFUA_4G10380)-RELATED"/>
    <property type="match status" value="1"/>
</dbReference>
<dbReference type="EMBL" id="JAABOE010000039">
    <property type="protein sequence ID" value="KAF3179057.1"/>
    <property type="molecule type" value="Genomic_DNA"/>
</dbReference>
<evidence type="ECO:0000256" key="4">
    <source>
        <dbReference type="ARBA" id="ARBA00022833"/>
    </source>
</evidence>
<feature type="compositionally biased region" description="Low complexity" evidence="6">
    <location>
        <begin position="211"/>
        <end position="230"/>
    </location>
</feature>
<gene>
    <name evidence="8" type="ORF">TWF788_007141</name>
</gene>